<dbReference type="SMART" id="SM00239">
    <property type="entry name" value="C2"/>
    <property type="match status" value="5"/>
</dbReference>
<evidence type="ECO:0000313" key="4">
    <source>
        <dbReference type="Proteomes" id="UP000007259"/>
    </source>
</evidence>
<dbReference type="PANTHER" id="PTHR10774">
    <property type="entry name" value="EXTENDED SYNAPTOTAGMIN-RELATED"/>
    <property type="match status" value="1"/>
</dbReference>
<evidence type="ECO:0000256" key="1">
    <source>
        <dbReference type="SAM" id="MobiDB-lite"/>
    </source>
</evidence>
<feature type="region of interest" description="Disordered" evidence="1">
    <location>
        <begin position="2160"/>
        <end position="2201"/>
    </location>
</feature>
<sequence>MGKLTIKVHKCELYRPVSSGNCTVNPRATVVVDGTYRFQTNIKKNTFSPEFRDSFVVGNTHRLAVIEVSVYDVQEPSGLVLPGIGVLTAKRGLVREPSGIGMDEGEGAGALAASPTGGGGSGGISSGTSSSFKARLPVLLGRCYISIERLVHYERKRRKYYLATPLPPSSATATTGSNVCATPASVAASAIATGASPAAMVSDVGPSFLQQVLPTGIAGTITISLESDSLGEPPSELCLNEQLEAAYVRRLRRFLMCYDQPKVAMLDVMMAHVRDTTELGPHNNSRRYSNGNGTDAVTLAPNSAHLSQSNKQDRSSATTATSGPTTPLRRGADSVTSPIGRTSTLLMNLHDQVDSLMWNPSNNGPNRVLQLDQKGIPPRNNATPPFVAALRTRTVCLGDRAELTADLPDERETFEGMMNRLCAEYHASEPGEFRVVLRVEGCTNINKEDWNQSLIGSDDVFVIFRSESEEFETNMVTLQNTVVWSEANTVAMDVVNPHRFYVTVILMGRSGSKTYEIGRCNVSAAPLSNGYVSRRNMFLCMAESVTRVAVNGVVHLLVRPVNFSLTPFDMAESVDDFYDRLGRFFRRYDPLQLPLVDVLARARLRDHDTYMKDLVVQYGREPGTVRMLVAVESLISLRETADRDLSEQGVRVLLTMRSCSVRTKAFAVRQFAPTNVRENYVFDVVRETDLIRIEVVNARDDNIVYGCADFSCLNTQRSVMNKRDLYLVGAAGTRDAYFSGIARVSLYSDEVGHNYEVDMKLEDAFTGRLRRYVYRRIPESLHRVNLAVATVFDIESFMAQLAVEYGDEDPTYALYFTVVGCRQLRSGFGGINPYVVVRVGIDAYKTKTARANEEPDYFEFCEFYYDRPEDMAITLVVMDQAGIGRDEEVGRAVILLANVQPSRQYNDWLPLLSEKKSGKVREVGTIGFKYTVVDLNLVDRTRARLIKEQYRERSACRPSLTKRRSESRLTSLAPSGASGADLPNPSWSANANTSSGFAHRWSTFKRYLLQTPLMAHSTRSLSMGNSAGDESDRFEQCMSESTTLLMAGRDASLFKPGRPVISRLPTMNLMDLGITTVEEFCTTEDSGLLSARYSETEADLSPFLEMTYRPPTNERDTLTGSCPFISGEGRVESGDATRMQLRVRLLSCKNLFKPGRNMPNPYVLLSTISESHRSRVQFCTTEPRFNETFLFTIEDPNIDYLTVTVLTDTPYGLRKLGHCTLSMRNVQRGTMRTRWMSLVIHPFEPTAMECGFVYLSLGAINFGINYLPSVEAENRLREQIREYLTLHARRQLHRLEWYVGEFSQFESILLGGWFRDSGNDTGADNTGTRVADLEVTVLGVSNLYCSGFLAEGSCVVKAKVDGQTRAKTRPIIGAHGSFVVPESQDPLHFTVPEPMTTLVRLSVVLNGKTGAGECYVSLADLHRDVAKERTLMLVMDSRSSHAEAVGFIRISVFCTNYGSSAPAPTEEELALHSRLTRFFYYYIPTELAMVDVKYATTLNVTAYLNRMVEKYGPEPGEYRLRFTVDRCRNLVFKNGNTPLHVFCIVRVGLQEFQSSIVEGHSECVFCESFDLIIGLPQQEKVELILMRYYPSKQVELGRTQLELRALRRAEENIMELALVRNAGTKAAGVSGVLKVSSLPVDFGRDGRMHVRTQSTFAYGLDGHSGLAQTMCLFSSPTQVVGANTVSCPRSSAPNNYDAAKESLATERKTPVRSASRVISTSFYGNLRERSGTALPAVRGGTSASVTIVGFAGLTMRDAQIYIRVSERDKTLLKTKPIPVEQLVALEASTVTFTIDNVAANYDKQYTLKLGLRKLLGAEALCHADFCVLRCPAGKTVEKRLRLYDVNSQYLGICRLSITLPPVHLPALQWQHLSPAVFEPLMDDVASLVSTYMPKDLRHLDLILCHAPDIRRLHRALRLQLAPSVVATVYVAIHSVDLHSVTVRHSCVVTASVGHFTSEAVRRQHGASQVYPYGMSKEGISNLDFPLLRIDISATGPAATLTLCVCDRGSKAKSEEVGRTVVSLRALLTPAVFDMSEKVQVPLVSVSHAANRVHASLVGTVTFSLIPPAFESYGASVRFASSVVDGFDRAYVRYYTDRICRLLSHYDANSLVDIHSRLYESYVSCQCWETGLPAYLSELVVRWGPELDSFEAPPALKRRDDVHHSRMAAMEKSENMESAPYELTPNGEWQPARPEGHPSVEG</sequence>
<protein>
    <recommendedName>
        <fullName evidence="2">C2 domain-containing protein</fullName>
    </recommendedName>
</protein>
<accession>E9ATL6</accession>
<dbReference type="PANTHER" id="PTHR10774:SF190">
    <property type="entry name" value="C2 CALCIUM_LIPID-BINDING ENDONUCLEASE_EXONUCLEASE_PHOSPHATASE-RELATED"/>
    <property type="match status" value="1"/>
</dbReference>
<feature type="domain" description="C2" evidence="2">
    <location>
        <begin position="1"/>
        <end position="103"/>
    </location>
</feature>
<feature type="compositionally biased region" description="Basic and acidic residues" evidence="1">
    <location>
        <begin position="2160"/>
        <end position="2174"/>
    </location>
</feature>
<feature type="compositionally biased region" description="Gly residues" evidence="1">
    <location>
        <begin position="116"/>
        <end position="125"/>
    </location>
</feature>
<evidence type="ECO:0000259" key="2">
    <source>
        <dbReference type="PROSITE" id="PS50004"/>
    </source>
</evidence>
<name>E9ATL6_LEIMU</name>
<dbReference type="InterPro" id="IPR035892">
    <property type="entry name" value="C2_domain_sf"/>
</dbReference>
<feature type="domain" description="C2" evidence="2">
    <location>
        <begin position="1501"/>
        <end position="1616"/>
    </location>
</feature>
<dbReference type="InterPro" id="IPR000008">
    <property type="entry name" value="C2_dom"/>
</dbReference>
<dbReference type="Gene3D" id="2.60.40.150">
    <property type="entry name" value="C2 domain"/>
    <property type="match status" value="4"/>
</dbReference>
<gene>
    <name evidence="3" type="ORF">LMXM_36_4320</name>
</gene>
<reference evidence="3 4" key="1">
    <citation type="journal article" date="2011" name="Genome Res.">
        <title>Chromosome and gene copy number variation allow major structural change between species and strains of Leishmania.</title>
        <authorList>
            <person name="Rogers M.B."/>
            <person name="Hilley J.D."/>
            <person name="Dickens N.J."/>
            <person name="Wilkes J."/>
            <person name="Bates P.A."/>
            <person name="Depledge D.P."/>
            <person name="Harris D."/>
            <person name="Her Y."/>
            <person name="Herzyk P."/>
            <person name="Imamura H."/>
            <person name="Otto T.D."/>
            <person name="Sanders M."/>
            <person name="Seeger K."/>
            <person name="Dujardin J.C."/>
            <person name="Berriman M."/>
            <person name="Smith D.F."/>
            <person name="Hertz-Fowler C."/>
            <person name="Mottram J.C."/>
        </authorList>
    </citation>
    <scope>NUCLEOTIDE SEQUENCE [LARGE SCALE GENOMIC DNA]</scope>
    <source>
        <strain evidence="3 4">MHOM/GT/2001/U1103</strain>
    </source>
</reference>
<feature type="domain" description="C2" evidence="2">
    <location>
        <begin position="795"/>
        <end position="909"/>
    </location>
</feature>
<dbReference type="InterPro" id="IPR045050">
    <property type="entry name" value="Synaptotagmin_plant"/>
</dbReference>
<dbReference type="GO" id="GO:0005783">
    <property type="term" value="C:endoplasmic reticulum"/>
    <property type="evidence" value="ECO:0007669"/>
    <property type="project" value="TreeGrafter"/>
</dbReference>
<dbReference type="PROSITE" id="PS50004">
    <property type="entry name" value="C2"/>
    <property type="match status" value="4"/>
</dbReference>
<dbReference type="EMBL" id="FR799573">
    <property type="protein sequence ID" value="CBZ26290.1"/>
    <property type="molecule type" value="Genomic_DNA"/>
</dbReference>
<feature type="region of interest" description="Disordered" evidence="1">
    <location>
        <begin position="105"/>
        <end position="129"/>
    </location>
</feature>
<feature type="compositionally biased region" description="Polar residues" evidence="1">
    <location>
        <begin position="282"/>
        <end position="310"/>
    </location>
</feature>
<dbReference type="Proteomes" id="UP000007259">
    <property type="component" value="Chromosome 20"/>
</dbReference>
<feature type="region of interest" description="Disordered" evidence="1">
    <location>
        <begin position="956"/>
        <end position="986"/>
    </location>
</feature>
<dbReference type="PhylomeDB" id="E9ATL6"/>
<dbReference type="Pfam" id="PF00168">
    <property type="entry name" value="C2"/>
    <property type="match status" value="4"/>
</dbReference>
<evidence type="ECO:0000313" key="3">
    <source>
        <dbReference type="EMBL" id="CBZ26290.1"/>
    </source>
</evidence>
<dbReference type="OMA" id="LEWYVGE"/>
<dbReference type="GO" id="GO:0008289">
    <property type="term" value="F:lipid binding"/>
    <property type="evidence" value="ECO:0007669"/>
    <property type="project" value="InterPro"/>
</dbReference>
<dbReference type="CDD" id="cd00030">
    <property type="entry name" value="C2"/>
    <property type="match status" value="5"/>
</dbReference>
<keyword evidence="4" id="KW-1185">Reference proteome</keyword>
<dbReference type="GeneID" id="13448196"/>
<feature type="domain" description="C2" evidence="2">
    <location>
        <begin position="1119"/>
        <end position="1236"/>
    </location>
</feature>
<dbReference type="VEuPathDB" id="TriTrypDB:LmxM.36.4320"/>
<feature type="region of interest" description="Disordered" evidence="1">
    <location>
        <begin position="277"/>
        <end position="339"/>
    </location>
</feature>
<feature type="compositionally biased region" description="Low complexity" evidence="1">
    <location>
        <begin position="315"/>
        <end position="327"/>
    </location>
</feature>
<organism evidence="3 4">
    <name type="scientific">Leishmania mexicana (strain MHOM/GT/2001/U1103)</name>
    <dbReference type="NCBI Taxonomy" id="929439"/>
    <lineage>
        <taxon>Eukaryota</taxon>
        <taxon>Discoba</taxon>
        <taxon>Euglenozoa</taxon>
        <taxon>Kinetoplastea</taxon>
        <taxon>Metakinetoplastina</taxon>
        <taxon>Trypanosomatida</taxon>
        <taxon>Trypanosomatidae</taxon>
        <taxon>Leishmaniinae</taxon>
        <taxon>Leishmania</taxon>
    </lineage>
</organism>
<dbReference type="OrthoDB" id="270970at2759"/>
<dbReference type="KEGG" id="lmi:LMXM_36_4320"/>
<dbReference type="RefSeq" id="XP_003874790.1">
    <property type="nucleotide sequence ID" value="XM_003874741.1"/>
</dbReference>
<proteinExistence type="predicted"/>
<dbReference type="SUPFAM" id="SSF49562">
    <property type="entry name" value="C2 domain (Calcium/lipid-binding domain, CaLB)"/>
    <property type="match status" value="4"/>
</dbReference>